<accession>Q4UNF9</accession>
<dbReference type="EMBL" id="CP000053">
    <property type="protein sequence ID" value="AAY60899.1"/>
    <property type="molecule type" value="Genomic_DNA"/>
</dbReference>
<dbReference type="Proteomes" id="UP000008548">
    <property type="component" value="Chromosome"/>
</dbReference>
<evidence type="ECO:0000313" key="2">
    <source>
        <dbReference type="Proteomes" id="UP000008548"/>
    </source>
</evidence>
<proteinExistence type="predicted"/>
<organism evidence="1 2">
    <name type="scientific">Rickettsia felis (strain ATCC VR-1525 / URRWXCal2)</name>
    <name type="common">Rickettsia azadi</name>
    <dbReference type="NCBI Taxonomy" id="315456"/>
    <lineage>
        <taxon>Bacteria</taxon>
        <taxon>Pseudomonadati</taxon>
        <taxon>Pseudomonadota</taxon>
        <taxon>Alphaproteobacteria</taxon>
        <taxon>Rickettsiales</taxon>
        <taxon>Rickettsiaceae</taxon>
        <taxon>Rickettsieae</taxon>
        <taxon>Rickettsia</taxon>
        <taxon>spotted fever group</taxon>
    </lineage>
</organism>
<dbReference type="AlphaFoldDB" id="Q4UNF9"/>
<dbReference type="KEGG" id="rfe:RF_0048"/>
<keyword evidence="2" id="KW-1185">Reference proteome</keyword>
<dbReference type="SUPFAM" id="SSF103515">
    <property type="entry name" value="Autotransporter"/>
    <property type="match status" value="1"/>
</dbReference>
<dbReference type="HOGENOM" id="CLU_160013_0_0_5"/>
<gene>
    <name evidence="1" type="ordered locus">RF_0048</name>
</gene>
<dbReference type="Gene3D" id="2.40.128.130">
    <property type="entry name" value="Autotransporter beta-domain"/>
    <property type="match status" value="1"/>
</dbReference>
<dbReference type="STRING" id="315456.RF_0048"/>
<sequence>MLQVNPVTLTTGIAGIKLTAPKRLSNDTQIVPGLHASVENSFSNKQPKVKARFIWADNYFENTTSSSTPKVGYNVGASLLTAHKNIELLATYNCNLRSKYTSHQEVH</sequence>
<protein>
    <submittedName>
        <fullName evidence="1">Cell surface antigen-like protein Sca10</fullName>
    </submittedName>
</protein>
<evidence type="ECO:0000313" key="1">
    <source>
        <dbReference type="EMBL" id="AAY60899.1"/>
    </source>
</evidence>
<name>Q4UNF9_RICFE</name>
<reference evidence="1 2" key="1">
    <citation type="journal article" date="2005" name="PLoS Biol.">
        <title>The genome sequence of Rickettsia felis identifies the first putative conjugative plasmid in an obligate intracellular parasite.</title>
        <authorList>
            <person name="Ogata H."/>
            <person name="Renesto P."/>
            <person name="Audic S."/>
            <person name="Robert C."/>
            <person name="Blanc G."/>
            <person name="Fournier P.E."/>
            <person name="Parinello H."/>
            <person name="Claverie J.M."/>
            <person name="Raoult D."/>
        </authorList>
    </citation>
    <scope>NUCLEOTIDE SEQUENCE [LARGE SCALE GENOMIC DNA]</scope>
    <source>
        <strain evidence="2">ATCC VR-1525 / URRWXCal2</strain>
    </source>
</reference>
<dbReference type="InterPro" id="IPR036709">
    <property type="entry name" value="Autotransporte_beta_dom_sf"/>
</dbReference>